<dbReference type="Gene3D" id="1.20.1250.20">
    <property type="entry name" value="MFS general substrate transporter like domains"/>
    <property type="match status" value="1"/>
</dbReference>
<protein>
    <submittedName>
        <fullName evidence="2">Uncharacterized protein</fullName>
    </submittedName>
</protein>
<evidence type="ECO:0000256" key="1">
    <source>
        <dbReference type="ARBA" id="ARBA00044504"/>
    </source>
</evidence>
<comment type="similarity">
    <text evidence="1">Belongs to the major facilitator superfamily. Phosphate:H(+) symporter (TC 2.A.1.9) family.</text>
</comment>
<reference evidence="2" key="1">
    <citation type="submission" date="2019-10" db="EMBL/GenBank/DDBJ databases">
        <authorList>
            <person name="Zhang R."/>
            <person name="Pan Y."/>
            <person name="Wang J."/>
            <person name="Ma R."/>
            <person name="Yu S."/>
        </authorList>
    </citation>
    <scope>NUCLEOTIDE SEQUENCE</scope>
    <source>
        <strain evidence="2">LA-IB0</strain>
        <tissue evidence="2">Leaf</tissue>
    </source>
</reference>
<evidence type="ECO:0000313" key="3">
    <source>
        <dbReference type="Proteomes" id="UP000826271"/>
    </source>
</evidence>
<dbReference type="AlphaFoldDB" id="A0AAV6Y853"/>
<comment type="caution">
    <text evidence="2">The sequence shown here is derived from an EMBL/GenBank/DDBJ whole genome shotgun (WGS) entry which is preliminary data.</text>
</comment>
<evidence type="ECO:0000313" key="2">
    <source>
        <dbReference type="EMBL" id="KAG8389041.1"/>
    </source>
</evidence>
<proteinExistence type="inferred from homology"/>
<dbReference type="Proteomes" id="UP000826271">
    <property type="component" value="Unassembled WGS sequence"/>
</dbReference>
<sequence>MLLSYLPSSTSLPPAFLFMAQIDGAEVVMMVYCYSFMPETKNIPIEEITQVWREHWYWRMYMINDPDDPVNKAGSIGMTRSNINQV</sequence>
<dbReference type="InterPro" id="IPR036259">
    <property type="entry name" value="MFS_trans_sf"/>
</dbReference>
<dbReference type="EMBL" id="WHWC01000002">
    <property type="protein sequence ID" value="KAG8389041.1"/>
    <property type="molecule type" value="Genomic_DNA"/>
</dbReference>
<organism evidence="2 3">
    <name type="scientific">Buddleja alternifolia</name>
    <dbReference type="NCBI Taxonomy" id="168488"/>
    <lineage>
        <taxon>Eukaryota</taxon>
        <taxon>Viridiplantae</taxon>
        <taxon>Streptophyta</taxon>
        <taxon>Embryophyta</taxon>
        <taxon>Tracheophyta</taxon>
        <taxon>Spermatophyta</taxon>
        <taxon>Magnoliopsida</taxon>
        <taxon>eudicotyledons</taxon>
        <taxon>Gunneridae</taxon>
        <taxon>Pentapetalae</taxon>
        <taxon>asterids</taxon>
        <taxon>lamiids</taxon>
        <taxon>Lamiales</taxon>
        <taxon>Scrophulariaceae</taxon>
        <taxon>Buddlejeae</taxon>
        <taxon>Buddleja</taxon>
    </lineage>
</organism>
<name>A0AAV6Y853_9LAMI</name>
<keyword evidence="3" id="KW-1185">Reference proteome</keyword>
<gene>
    <name evidence="2" type="ORF">BUALT_Bualt02G0188100</name>
</gene>
<accession>A0AAV6Y853</accession>